<feature type="region of interest" description="Disordered" evidence="1">
    <location>
        <begin position="1"/>
        <end position="21"/>
    </location>
</feature>
<name>A0A8X6YQ32_9ARAC</name>
<reference evidence="2" key="1">
    <citation type="submission" date="2020-08" db="EMBL/GenBank/DDBJ databases">
        <title>Multicomponent nature underlies the extraordinary mechanical properties of spider dragline silk.</title>
        <authorList>
            <person name="Kono N."/>
            <person name="Nakamura H."/>
            <person name="Mori M."/>
            <person name="Yoshida Y."/>
            <person name="Ohtoshi R."/>
            <person name="Malay A.D."/>
            <person name="Moran D.A.P."/>
            <person name="Tomita M."/>
            <person name="Numata K."/>
            <person name="Arakawa K."/>
        </authorList>
    </citation>
    <scope>NUCLEOTIDE SEQUENCE</scope>
</reference>
<feature type="compositionally biased region" description="Polar residues" evidence="1">
    <location>
        <begin position="1"/>
        <end position="13"/>
    </location>
</feature>
<keyword evidence="3" id="KW-1185">Reference proteome</keyword>
<dbReference type="EMBL" id="BMAV01021014">
    <property type="protein sequence ID" value="GFY74893.1"/>
    <property type="molecule type" value="Genomic_DNA"/>
</dbReference>
<comment type="caution">
    <text evidence="2">The sequence shown here is derived from an EMBL/GenBank/DDBJ whole genome shotgun (WGS) entry which is preliminary data.</text>
</comment>
<proteinExistence type="predicted"/>
<evidence type="ECO:0000313" key="3">
    <source>
        <dbReference type="Proteomes" id="UP000886998"/>
    </source>
</evidence>
<dbReference type="AlphaFoldDB" id="A0A8X6YQ32"/>
<dbReference type="Proteomes" id="UP000886998">
    <property type="component" value="Unassembled WGS sequence"/>
</dbReference>
<evidence type="ECO:0000313" key="2">
    <source>
        <dbReference type="EMBL" id="GFY74893.1"/>
    </source>
</evidence>
<gene>
    <name evidence="2" type="ORF">TNIN_362801</name>
</gene>
<protein>
    <submittedName>
        <fullName evidence="2">Uncharacterized protein</fullName>
    </submittedName>
</protein>
<sequence length="86" mass="9774">MEKVSTMFSNYAESNGKHKCESLSNTSKKMLLNENLDVCLLPCNAKKLTMNNPSKHMIHLGGLIFHFGEYFSQTNKSAYPTLCTRR</sequence>
<accession>A0A8X6YQ32</accession>
<evidence type="ECO:0000256" key="1">
    <source>
        <dbReference type="SAM" id="MobiDB-lite"/>
    </source>
</evidence>
<organism evidence="2 3">
    <name type="scientific">Trichonephila inaurata madagascariensis</name>
    <dbReference type="NCBI Taxonomy" id="2747483"/>
    <lineage>
        <taxon>Eukaryota</taxon>
        <taxon>Metazoa</taxon>
        <taxon>Ecdysozoa</taxon>
        <taxon>Arthropoda</taxon>
        <taxon>Chelicerata</taxon>
        <taxon>Arachnida</taxon>
        <taxon>Araneae</taxon>
        <taxon>Araneomorphae</taxon>
        <taxon>Entelegynae</taxon>
        <taxon>Araneoidea</taxon>
        <taxon>Nephilidae</taxon>
        <taxon>Trichonephila</taxon>
        <taxon>Trichonephila inaurata</taxon>
    </lineage>
</organism>